<keyword evidence="4" id="KW-1185">Reference proteome</keyword>
<feature type="transmembrane region" description="Helical" evidence="2">
    <location>
        <begin position="153"/>
        <end position="174"/>
    </location>
</feature>
<evidence type="ECO:0000313" key="4">
    <source>
        <dbReference type="Proteomes" id="UP000243515"/>
    </source>
</evidence>
<feature type="region of interest" description="Disordered" evidence="1">
    <location>
        <begin position="568"/>
        <end position="643"/>
    </location>
</feature>
<feature type="compositionally biased region" description="Polar residues" evidence="1">
    <location>
        <begin position="603"/>
        <end position="629"/>
    </location>
</feature>
<keyword evidence="2" id="KW-0812">Transmembrane</keyword>
<feature type="region of interest" description="Disordered" evidence="1">
    <location>
        <begin position="467"/>
        <end position="542"/>
    </location>
</feature>
<keyword evidence="2" id="KW-1133">Transmembrane helix</keyword>
<evidence type="ECO:0000256" key="1">
    <source>
        <dbReference type="SAM" id="MobiDB-lite"/>
    </source>
</evidence>
<name>A0A232LTW2_9EURO</name>
<keyword evidence="2" id="KW-0472">Membrane</keyword>
<gene>
    <name evidence="3" type="ORF">Egran_04710</name>
</gene>
<comment type="caution">
    <text evidence="3">The sequence shown here is derived from an EMBL/GenBank/DDBJ whole genome shotgun (WGS) entry which is preliminary data.</text>
</comment>
<organism evidence="3 4">
    <name type="scientific">Elaphomyces granulatus</name>
    <dbReference type="NCBI Taxonomy" id="519963"/>
    <lineage>
        <taxon>Eukaryota</taxon>
        <taxon>Fungi</taxon>
        <taxon>Dikarya</taxon>
        <taxon>Ascomycota</taxon>
        <taxon>Pezizomycotina</taxon>
        <taxon>Eurotiomycetes</taxon>
        <taxon>Eurotiomycetidae</taxon>
        <taxon>Eurotiales</taxon>
        <taxon>Elaphomycetaceae</taxon>
        <taxon>Elaphomyces</taxon>
    </lineage>
</organism>
<proteinExistence type="predicted"/>
<protein>
    <submittedName>
        <fullName evidence="3">Uncharacterized protein</fullName>
    </submittedName>
</protein>
<feature type="transmembrane region" description="Helical" evidence="2">
    <location>
        <begin position="204"/>
        <end position="223"/>
    </location>
</feature>
<evidence type="ECO:0000256" key="2">
    <source>
        <dbReference type="SAM" id="Phobius"/>
    </source>
</evidence>
<evidence type="ECO:0000313" key="3">
    <source>
        <dbReference type="EMBL" id="OXV07524.1"/>
    </source>
</evidence>
<feature type="compositionally biased region" description="Polar residues" evidence="1">
    <location>
        <begin position="496"/>
        <end position="511"/>
    </location>
</feature>
<sequence length="833" mass="92232">MGRRAYMNRLALGRSPYEVPDNVRTSSANPTQGRVLAVTADDYVQQYDERGHPVNPASKLFGRELRRAKNDVLSTMGIVVSGEDGNLGATREREKVNLLMTENDYGLAMTTLDQVTTFLGSWWAMSLGGRIRTFKSYSYVPLINLILLETKSVGFLGFFFPGIPAWAASFVLSICRNQLLEPVMVYLQNQLLCLSDRDLYGRAVRGTFSVLNIVARGTLFALFGQTYMFSLLQSLHLVPIYAIPSLRFFLPFSESSLIQFPPLPTDYSLHSLNQFALGFLAAPFFLIYLYFYLRLIIEARIYRVLRRRFPKPDRPDELSIRVAWDNDLIEWTVPSLGRRSDEEARRSNFTVLQEIKYEFLTLRNWILSWFGLKQENPSDGETIIPSREERLESLRHRIEQLHELRATSRTGPPPPRRRASLPLINPDIDSGGESDSSDPTASTQTPEPEALFNMDDILAHDRFTQSPIELSPEPSNALPSLGRTGIDGIPRPEESLGQSHVSRALHSNSQEETTHGRSSRSNTLFSRPSSPESSPPTSPRVRASLVHQNSEVITMQLELLTNRNRVNANQTGHSAGGLSSRHNNHPFDPRSLNRSSEFADAFRSSQARNGGDSAQTANIGENNDLSSPTAAAPSTVVEDPPSLQQDTINQRAMGDLSNDTTLVPMVPGATVLPDGVEEPNNHLDSDSGSSYSSDSSHQPVASRPHTRRRSRAAPPLPSHRVTILSSHPVDSLASHLASLVTTVLFIPLESLYLRSLALSYLSSPASGNGFAARGNIRSLSVWAGGGGRKDTIAYMSKLTLVMGLQSAVSTCVWWLCTKAVRTLGQKAFGWGKL</sequence>
<dbReference type="EMBL" id="NPHW01004784">
    <property type="protein sequence ID" value="OXV07524.1"/>
    <property type="molecule type" value="Genomic_DNA"/>
</dbReference>
<dbReference type="AlphaFoldDB" id="A0A232LTW2"/>
<dbReference type="OrthoDB" id="5383784at2759"/>
<reference evidence="3 4" key="1">
    <citation type="journal article" date="2015" name="Environ. Microbiol.">
        <title>Metagenome sequence of Elaphomyces granulatus from sporocarp tissue reveals Ascomycota ectomycorrhizal fingerprints of genome expansion and a Proteobacteria-rich microbiome.</title>
        <authorList>
            <person name="Quandt C.A."/>
            <person name="Kohler A."/>
            <person name="Hesse C.N."/>
            <person name="Sharpton T.J."/>
            <person name="Martin F."/>
            <person name="Spatafora J.W."/>
        </authorList>
    </citation>
    <scope>NUCLEOTIDE SEQUENCE [LARGE SCALE GENOMIC DNA]</scope>
    <source>
        <strain evidence="3 4">OSC145934</strain>
    </source>
</reference>
<feature type="region of interest" description="Disordered" evidence="1">
    <location>
        <begin position="657"/>
        <end position="719"/>
    </location>
</feature>
<accession>A0A232LTW2</accession>
<feature type="transmembrane region" description="Helical" evidence="2">
    <location>
        <begin position="272"/>
        <end position="293"/>
    </location>
</feature>
<feature type="compositionally biased region" description="Low complexity" evidence="1">
    <location>
        <begin position="686"/>
        <end position="696"/>
    </location>
</feature>
<dbReference type="Proteomes" id="UP000243515">
    <property type="component" value="Unassembled WGS sequence"/>
</dbReference>
<feature type="region of interest" description="Disordered" evidence="1">
    <location>
        <begin position="403"/>
        <end position="447"/>
    </location>
</feature>
<feature type="compositionally biased region" description="Polar residues" evidence="1">
    <location>
        <begin position="467"/>
        <end position="478"/>
    </location>
</feature>